<organism evidence="2 5">
    <name type="scientific">Clostridium innocuum</name>
    <dbReference type="NCBI Taxonomy" id="1522"/>
    <lineage>
        <taxon>Bacteria</taxon>
        <taxon>Bacillati</taxon>
        <taxon>Bacillota</taxon>
        <taxon>Clostridia</taxon>
        <taxon>Eubacteriales</taxon>
        <taxon>Clostridiaceae</taxon>
        <taxon>Clostridium</taxon>
    </lineage>
</organism>
<dbReference type="InterPro" id="IPR025659">
    <property type="entry name" value="Tubby-like_C"/>
</dbReference>
<name>A0A099I862_CLOIN</name>
<reference evidence="3" key="3">
    <citation type="journal article" date="2022" name="Clin. Infect. Dis.">
        <title>Association between Clostridium innocuum and antibiotic-associated diarrhea in adults and children: A cross-sectional study and comparative genomics analysis.</title>
        <authorList>
            <person name="Cherny K.E."/>
            <person name="Muscat E.B."/>
            <person name="Balaji A."/>
            <person name="Mukherjee J."/>
            <person name="Ozer E.A."/>
            <person name="Angarone M.P."/>
            <person name="Hauser A.R."/>
            <person name="Sichel J.S."/>
            <person name="Amponsah E."/>
            <person name="Kociolek L.K."/>
        </authorList>
    </citation>
    <scope>NUCLEOTIDE SEQUENCE</scope>
    <source>
        <strain evidence="3">NU1-AC-029v</strain>
    </source>
</reference>
<dbReference type="RefSeq" id="WP_008819434.1">
    <property type="nucleotide sequence ID" value="NZ_AP025565.1"/>
</dbReference>
<dbReference type="Proteomes" id="UP000604383">
    <property type="component" value="Unassembled WGS sequence"/>
</dbReference>
<dbReference type="InterPro" id="IPR007612">
    <property type="entry name" value="LOR"/>
</dbReference>
<accession>A0A099I862</accession>
<evidence type="ECO:0000256" key="1">
    <source>
        <dbReference type="ARBA" id="ARBA00005437"/>
    </source>
</evidence>
<evidence type="ECO:0000313" key="5">
    <source>
        <dbReference type="Proteomes" id="UP000030008"/>
    </source>
</evidence>
<reference evidence="2 5" key="1">
    <citation type="submission" date="2014-08" db="EMBL/GenBank/DDBJ databases">
        <title>Clostridium innocuum, an unnegligible vancomycin-resistant pathogen causing extra-intestinal infections.</title>
        <authorList>
            <person name="Feng Y."/>
            <person name="Chiu C.-H."/>
        </authorList>
    </citation>
    <scope>NUCLEOTIDE SEQUENCE [LARGE SCALE GENOMIC DNA]</scope>
    <source>
        <strain evidence="2 5">AN88</strain>
    </source>
</reference>
<dbReference type="EMBL" id="JQIF01000040">
    <property type="protein sequence ID" value="KGJ53382.1"/>
    <property type="molecule type" value="Genomic_DNA"/>
</dbReference>
<sequence>MRLLFKQRMFTWFDSYDIYDDAGHTIYTVEGKLSWGHRLVIYNAMREEIGEIREEVFTFLPRFRMYMNGSCIGFIEREFTFFKPKYHLSCNDWKIEGNFMAWDYDVISEQDGCIMHASKEIFHLTDTYVLDIRQDGHALLSLMIVLAIDAAKCSGNG</sequence>
<dbReference type="EMBL" id="WWTN01000022">
    <property type="protein sequence ID" value="MZH56647.1"/>
    <property type="molecule type" value="Genomic_DNA"/>
</dbReference>
<evidence type="ECO:0008006" key="6">
    <source>
        <dbReference type="Google" id="ProtNLM"/>
    </source>
</evidence>
<comment type="caution">
    <text evidence="2">The sequence shown here is derived from an EMBL/GenBank/DDBJ whole genome shotgun (WGS) entry which is preliminary data.</text>
</comment>
<protein>
    <recommendedName>
        <fullName evidence="6">Tubby C 2</fullName>
    </recommendedName>
</protein>
<comment type="similarity">
    <text evidence="1">Belongs to the LOR family.</text>
</comment>
<dbReference type="InterPro" id="IPR038595">
    <property type="entry name" value="LOR_sf"/>
</dbReference>
<evidence type="ECO:0000313" key="2">
    <source>
        <dbReference type="EMBL" id="KGJ53382.1"/>
    </source>
</evidence>
<dbReference type="Proteomes" id="UP001203972">
    <property type="component" value="Unassembled WGS sequence"/>
</dbReference>
<evidence type="ECO:0000313" key="3">
    <source>
        <dbReference type="EMBL" id="MCR0231190.1"/>
    </source>
</evidence>
<evidence type="ECO:0000313" key="4">
    <source>
        <dbReference type="EMBL" id="MZH56647.1"/>
    </source>
</evidence>
<reference evidence="4" key="2">
    <citation type="journal article" date="2019" name="Nat. Med.">
        <title>A library of human gut bacterial isolates paired with longitudinal multiomics data enables mechanistic microbiome research.</title>
        <authorList>
            <person name="Poyet M."/>
            <person name="Groussin M."/>
            <person name="Gibbons S.M."/>
            <person name="Avila-Pacheco J."/>
            <person name="Jiang X."/>
            <person name="Kearney S.M."/>
            <person name="Perrotta A.R."/>
            <person name="Berdy B."/>
            <person name="Zhao S."/>
            <person name="Lieberman T.D."/>
            <person name="Swanson P.K."/>
            <person name="Smith M."/>
            <person name="Roesemann S."/>
            <person name="Alexander J.E."/>
            <person name="Rich S.A."/>
            <person name="Livny J."/>
            <person name="Vlamakis H."/>
            <person name="Clish C."/>
            <person name="Bullock K."/>
            <person name="Deik A."/>
            <person name="Scott J."/>
            <person name="Pierce K.A."/>
            <person name="Xavier R.J."/>
            <person name="Alm E.J."/>
        </authorList>
    </citation>
    <scope>NUCLEOTIDE SEQUENCE</scope>
    <source>
        <strain evidence="4">BIOML-A12</strain>
    </source>
</reference>
<dbReference type="SUPFAM" id="SSF54518">
    <property type="entry name" value="Tubby C-terminal domain-like"/>
    <property type="match status" value="1"/>
</dbReference>
<gene>
    <name evidence="2" type="ORF">CIAN88_09420</name>
    <name evidence="4" type="ORF">GT664_13030</name>
    <name evidence="3" type="ORF">MKC95_00205</name>
</gene>
<dbReference type="Gene3D" id="2.40.160.200">
    <property type="entry name" value="LURP1-related"/>
    <property type="match status" value="1"/>
</dbReference>
<dbReference type="Pfam" id="PF04525">
    <property type="entry name" value="LOR"/>
    <property type="match status" value="1"/>
</dbReference>
<dbReference type="EMBL" id="JAKTMA010000001">
    <property type="protein sequence ID" value="MCR0231190.1"/>
    <property type="molecule type" value="Genomic_DNA"/>
</dbReference>
<dbReference type="AlphaFoldDB" id="A0A099I862"/>
<dbReference type="Proteomes" id="UP000030008">
    <property type="component" value="Unassembled WGS sequence"/>
</dbReference>
<proteinExistence type="inferred from homology"/>